<organism evidence="1 2">
    <name type="scientific">Ectocarpus siliculosus virus 1 (isolate New Zealand/Kaikoura/1988)</name>
    <name type="common">EsV-1</name>
    <dbReference type="NCBI Taxonomy" id="654926"/>
    <lineage>
        <taxon>Viruses</taxon>
        <taxon>Varidnaviria</taxon>
        <taxon>Bamfordvirae</taxon>
        <taxon>Nucleocytoviricota</taxon>
        <taxon>Megaviricetes</taxon>
        <taxon>Algavirales</taxon>
        <taxon>Phycodnaviridae</taxon>
        <taxon>Phaeovirus</taxon>
        <taxon>Phaeovirus unasiliculosus</taxon>
        <taxon>Ectocarpus siliculosus virus 1</taxon>
    </lineage>
</organism>
<dbReference type="Proteomes" id="UP000000864">
    <property type="component" value="Segment"/>
</dbReference>
<evidence type="ECO:0000313" key="1">
    <source>
        <dbReference type="EMBL" id="AAK14456.1"/>
    </source>
</evidence>
<organismHost>
    <name type="scientific">Ectocarpus siliculosus</name>
    <name type="common">Brown alga</name>
    <name type="synonym">Conferva siliculosa</name>
    <dbReference type="NCBI Taxonomy" id="2880"/>
</organismHost>
<keyword evidence="2" id="KW-1185">Reference proteome</keyword>
<name>Q8QNN1_ESV1K</name>
<reference evidence="1 2" key="3">
    <citation type="journal article" date="2000" name="Virology">
        <title>Characterization and immunolocalization of major structural proteins in the brown algal virus EsV-1.</title>
        <authorList>
            <person name="Delaroque N."/>
            <person name="Wolf S."/>
            <person name="Muller D.G."/>
            <person name="Knippers R."/>
        </authorList>
    </citation>
    <scope>NUCLEOTIDE SEQUENCE [LARGE SCALE GENOMIC DNA]</scope>
    <source>
        <strain evidence="2">Isolate New Zealand/Kaikoura/1988</strain>
    </source>
</reference>
<dbReference type="InterPro" id="IPR036770">
    <property type="entry name" value="Ankyrin_rpt-contain_sf"/>
</dbReference>
<reference evidence="1 2" key="2">
    <citation type="journal article" date="1998" name="Adv. Virus Res.">
        <title>Viruses in marine brown algae.</title>
        <authorList>
            <person name="Muller D.G."/>
            <person name="Kapp M."/>
            <person name="Knippers R."/>
        </authorList>
    </citation>
    <scope>NUCLEOTIDE SEQUENCE [LARGE SCALE GENOMIC DNA]</scope>
    <source>
        <strain evidence="2">Isolate New Zealand/Kaikoura/1988</strain>
    </source>
</reference>
<proteinExistence type="predicted"/>
<evidence type="ECO:0000313" key="2">
    <source>
        <dbReference type="Proteomes" id="UP000000864"/>
    </source>
</evidence>
<reference evidence="1 2" key="1">
    <citation type="journal article" date="1995" name="Virology">
        <title>Coat protein of the Ectocarpus siliculosus virus.</title>
        <authorList>
            <person name="Klein M."/>
            <person name="Lanka S.T."/>
            <person name="Knippers R."/>
            <person name="Muller D.G."/>
        </authorList>
    </citation>
    <scope>NUCLEOTIDE SEQUENCE [LARGE SCALE GENOMIC DNA]</scope>
    <source>
        <strain evidence="2">Isolate New Zealand/Kaikoura/1988</strain>
    </source>
</reference>
<protein>
    <submittedName>
        <fullName evidence="1">EsV-1-30</fullName>
    </submittedName>
</protein>
<dbReference type="KEGG" id="vg:920732"/>
<dbReference type="Gene3D" id="1.25.40.20">
    <property type="entry name" value="Ankyrin repeat-containing domain"/>
    <property type="match status" value="1"/>
</dbReference>
<dbReference type="SUPFAM" id="SSF140860">
    <property type="entry name" value="Pseudo ankyrin repeat-like"/>
    <property type="match status" value="2"/>
</dbReference>
<reference evidence="1 2" key="4">
    <citation type="journal article" date="2000" name="Virology">
        <title>The brown algal virus EsV-1 particle contains a putative hybrid histidine kinase.</title>
        <authorList>
            <person name="Delaroque N."/>
            <person name="Wolf S."/>
            <person name="Muller D.G."/>
            <person name="Knippers R."/>
        </authorList>
    </citation>
    <scope>NUCLEOTIDE SEQUENCE [LARGE SCALE GENOMIC DNA]</scope>
    <source>
        <strain evidence="2">Isolate New Zealand/Kaikoura/1988</strain>
    </source>
</reference>
<gene>
    <name evidence="1" type="primary">ORF 30</name>
</gene>
<dbReference type="EMBL" id="AF204951">
    <property type="protein sequence ID" value="AAK14456.1"/>
    <property type="molecule type" value="Genomic_DNA"/>
</dbReference>
<accession>Q8QNN1</accession>
<sequence length="291" mass="32451">MSDIVFGNNDLLSEILSFGRRDEYLFVGTVNKAFHALYHARQTNVAVCVETVSCLKDSGIQSLRNSNHVMQCGSVDVMRHALSSGLVDNLNGALEHAIRSNDCDMITVLEKEFHETRIGPACLVAAVESGSLALVQKYCVDGVLDARAANFGLEDSYCYPFDMSAKRMICRCWKVYVGDYLVEAAKRCGYFEILQWLHTQHIPCVDELSETHDIIGEAAAHGNREMVEWMLLAGYHPSACEIPYAAHSNDVCYLEWLVAKGCIIDPESLNFCSNKDARVIAWLQSKGYVFC</sequence>